<evidence type="ECO:0000313" key="2">
    <source>
        <dbReference type="EMBL" id="ABY23988.1"/>
    </source>
</evidence>
<name>A9WT50_RENSM</name>
<protein>
    <submittedName>
        <fullName evidence="2">Hypothetical membrane protein</fullName>
    </submittedName>
</protein>
<evidence type="ECO:0000256" key="1">
    <source>
        <dbReference type="SAM" id="SignalP"/>
    </source>
</evidence>
<dbReference type="RefSeq" id="WP_012245653.1">
    <property type="nucleotide sequence ID" value="NC_010168.1"/>
</dbReference>
<dbReference type="STRING" id="288705.RSal33209_2257"/>
<proteinExistence type="predicted"/>
<keyword evidence="1" id="KW-0732">Signal</keyword>
<dbReference type="HOGENOM" id="CLU_2181773_0_0_11"/>
<accession>A9WT50</accession>
<feature type="chain" id="PRO_5002744203" evidence="1">
    <location>
        <begin position="27"/>
        <end position="109"/>
    </location>
</feature>
<dbReference type="Proteomes" id="UP000002007">
    <property type="component" value="Chromosome"/>
</dbReference>
<sequence>MKIHHLSRARSVATIAVLLSLGLSLAACSDPGNSSKTETTAAALTPVAQAASAEPIRAQLNQAAADQLPAELRARGKLTVANAVGAVPLGFLPPITKLSLARSPQLRKR</sequence>
<keyword evidence="3" id="KW-1185">Reference proteome</keyword>
<feature type="signal peptide" evidence="1">
    <location>
        <begin position="1"/>
        <end position="26"/>
    </location>
</feature>
<dbReference type="AlphaFoldDB" id="A9WT50"/>
<organism evidence="2 3">
    <name type="scientific">Renibacterium salmoninarum (strain ATCC 33209 / DSM 20767 / JCM 11484 / NBRC 15589 / NCIMB 2235)</name>
    <dbReference type="NCBI Taxonomy" id="288705"/>
    <lineage>
        <taxon>Bacteria</taxon>
        <taxon>Bacillati</taxon>
        <taxon>Actinomycetota</taxon>
        <taxon>Actinomycetes</taxon>
        <taxon>Micrococcales</taxon>
        <taxon>Micrococcaceae</taxon>
        <taxon>Renibacterium</taxon>
    </lineage>
</organism>
<gene>
    <name evidence="2" type="ordered locus">RSal33209_2257</name>
</gene>
<dbReference type="EMBL" id="CP000910">
    <property type="protein sequence ID" value="ABY23988.1"/>
    <property type="molecule type" value="Genomic_DNA"/>
</dbReference>
<dbReference type="PROSITE" id="PS51257">
    <property type="entry name" value="PROKAR_LIPOPROTEIN"/>
    <property type="match status" value="1"/>
</dbReference>
<reference evidence="3" key="1">
    <citation type="journal article" date="2008" name="J. Bacteriol.">
        <title>Genome sequence of the fish pathogen Renibacterium salmoninarum suggests reductive evolution away from an environmental Arthrobacter ancestor.</title>
        <authorList>
            <person name="Wiens G.D."/>
            <person name="Rockey D.D."/>
            <person name="Wu Z."/>
            <person name="Chang J."/>
            <person name="Levy R."/>
            <person name="Crane S."/>
            <person name="Chen D.S."/>
            <person name="Capri G.R."/>
            <person name="Burnett J.R."/>
            <person name="Sudheesh P.S."/>
            <person name="Schipma M.J."/>
            <person name="Burd H."/>
            <person name="Bhattacharyya A."/>
            <person name="Rhodes L.D."/>
            <person name="Kaul R."/>
            <person name="Strom M.S."/>
        </authorList>
    </citation>
    <scope>NUCLEOTIDE SEQUENCE [LARGE SCALE GENOMIC DNA]</scope>
    <source>
        <strain evidence="3">ATCC 33209 / DSM 20767 / JCM 11484 / NBRC 15589 / NCIMB 2235</strain>
    </source>
</reference>
<evidence type="ECO:0000313" key="3">
    <source>
        <dbReference type="Proteomes" id="UP000002007"/>
    </source>
</evidence>
<dbReference type="KEGG" id="rsa:RSal33209_2257"/>